<accession>A0A8S1BD31</accession>
<evidence type="ECO:0008006" key="3">
    <source>
        <dbReference type="Google" id="ProtNLM"/>
    </source>
</evidence>
<name>A0A8S1BD31_ARCPL</name>
<dbReference type="EMBL" id="CADEBC010000587">
    <property type="protein sequence ID" value="CAB3256861.1"/>
    <property type="molecule type" value="Genomic_DNA"/>
</dbReference>
<gene>
    <name evidence="1" type="ORF">APLA_LOCUS15595</name>
</gene>
<comment type="caution">
    <text evidence="1">The sequence shown here is derived from an EMBL/GenBank/DDBJ whole genome shotgun (WGS) entry which is preliminary data.</text>
</comment>
<keyword evidence="2" id="KW-1185">Reference proteome</keyword>
<evidence type="ECO:0000313" key="1">
    <source>
        <dbReference type="EMBL" id="CAB3256861.1"/>
    </source>
</evidence>
<dbReference type="AlphaFoldDB" id="A0A8S1BD31"/>
<sequence length="191" mass="22170">MSDSSEDEDLSRFREVVDTSFMQLIKDGKGQTSNEVTNAEKPKSQRFLEEASHYTDVQLPEIMQKHIWAKVSAIIQKNTEFADGDNKIKKRKIKDRIKLFKNSELFLSPEEAEDTYTQNHNAESKKINKLKRRQVDADDNKIDENNKVKAVAISGDYILSKEDTKCWKSRRKEKLLKYKGNKKSKVLTLVD</sequence>
<proteinExistence type="predicted"/>
<reference evidence="1 2" key="1">
    <citation type="submission" date="2020-04" db="EMBL/GenBank/DDBJ databases">
        <authorList>
            <person name="Wallbank WR R."/>
            <person name="Pardo Diaz C."/>
            <person name="Kozak K."/>
            <person name="Martin S."/>
            <person name="Jiggins C."/>
            <person name="Moest M."/>
            <person name="Warren A I."/>
            <person name="Byers J.R.P. K."/>
            <person name="Montejo-Kovacevich G."/>
            <person name="Yen C E."/>
        </authorList>
    </citation>
    <scope>NUCLEOTIDE SEQUENCE [LARGE SCALE GENOMIC DNA]</scope>
</reference>
<dbReference type="Proteomes" id="UP000494106">
    <property type="component" value="Unassembled WGS sequence"/>
</dbReference>
<protein>
    <recommendedName>
        <fullName evidence="3">Protein CUSTOS</fullName>
    </recommendedName>
</protein>
<evidence type="ECO:0000313" key="2">
    <source>
        <dbReference type="Proteomes" id="UP000494106"/>
    </source>
</evidence>
<organism evidence="1 2">
    <name type="scientific">Arctia plantaginis</name>
    <name type="common">Wood tiger moth</name>
    <name type="synonym">Phalaena plantaginis</name>
    <dbReference type="NCBI Taxonomy" id="874455"/>
    <lineage>
        <taxon>Eukaryota</taxon>
        <taxon>Metazoa</taxon>
        <taxon>Ecdysozoa</taxon>
        <taxon>Arthropoda</taxon>
        <taxon>Hexapoda</taxon>
        <taxon>Insecta</taxon>
        <taxon>Pterygota</taxon>
        <taxon>Neoptera</taxon>
        <taxon>Endopterygota</taxon>
        <taxon>Lepidoptera</taxon>
        <taxon>Glossata</taxon>
        <taxon>Ditrysia</taxon>
        <taxon>Noctuoidea</taxon>
        <taxon>Erebidae</taxon>
        <taxon>Arctiinae</taxon>
        <taxon>Arctia</taxon>
    </lineage>
</organism>
<dbReference type="OrthoDB" id="8196889at2759"/>